<gene>
    <name evidence="3" type="ORF">AB2L28_05790</name>
</gene>
<dbReference type="PANTHER" id="PTHR16301">
    <property type="entry name" value="IMPACT-RELATED"/>
    <property type="match status" value="1"/>
</dbReference>
<dbReference type="SUPFAM" id="SSF54211">
    <property type="entry name" value="Ribosomal protein S5 domain 2-like"/>
    <property type="match status" value="1"/>
</dbReference>
<dbReference type="PROSITE" id="PS00910">
    <property type="entry name" value="UPF0029"/>
    <property type="match status" value="1"/>
</dbReference>
<dbReference type="InterPro" id="IPR023582">
    <property type="entry name" value="Impact"/>
</dbReference>
<keyword evidence="4" id="KW-1185">Reference proteome</keyword>
<dbReference type="InterPro" id="IPR020568">
    <property type="entry name" value="Ribosomal_Su5_D2-typ_SF"/>
</dbReference>
<organism evidence="3 4">
    <name type="scientific">Kineococcus mangrovi</name>
    <dbReference type="NCBI Taxonomy" id="1660183"/>
    <lineage>
        <taxon>Bacteria</taxon>
        <taxon>Bacillati</taxon>
        <taxon>Actinomycetota</taxon>
        <taxon>Actinomycetes</taxon>
        <taxon>Kineosporiales</taxon>
        <taxon>Kineosporiaceae</taxon>
        <taxon>Kineococcus</taxon>
    </lineage>
</organism>
<dbReference type="Pfam" id="PF01205">
    <property type="entry name" value="Impact_N"/>
    <property type="match status" value="1"/>
</dbReference>
<name>A0ABV4HZA5_9ACTN</name>
<evidence type="ECO:0000313" key="3">
    <source>
        <dbReference type="EMBL" id="MEZ0491746.1"/>
    </source>
</evidence>
<comment type="caution">
    <text evidence="3">The sequence shown here is derived from an EMBL/GenBank/DDBJ whole genome shotgun (WGS) entry which is preliminary data.</text>
</comment>
<dbReference type="InterPro" id="IPR020569">
    <property type="entry name" value="UPF0029_Impact_CS"/>
</dbReference>
<dbReference type="Proteomes" id="UP001566476">
    <property type="component" value="Unassembled WGS sequence"/>
</dbReference>
<protein>
    <submittedName>
        <fullName evidence="3">YigZ family protein</fullName>
    </submittedName>
</protein>
<comment type="similarity">
    <text evidence="1">Belongs to the IMPACT family.</text>
</comment>
<reference evidence="3 4" key="1">
    <citation type="submission" date="2024-07" db="EMBL/GenBank/DDBJ databases">
        <authorList>
            <person name="Thanompreechachai J."/>
            <person name="Duangmal K."/>
        </authorList>
    </citation>
    <scope>NUCLEOTIDE SEQUENCE [LARGE SCALE GENOMIC DNA]</scope>
    <source>
        <strain evidence="3 4">TBRC 1896</strain>
    </source>
</reference>
<dbReference type="RefSeq" id="WP_370717774.1">
    <property type="nucleotide sequence ID" value="NZ_JBGGTQ010000002.1"/>
</dbReference>
<proteinExistence type="inferred from homology"/>
<dbReference type="Gene3D" id="3.30.230.30">
    <property type="entry name" value="Impact, N-terminal domain"/>
    <property type="match status" value="1"/>
</dbReference>
<evidence type="ECO:0000256" key="1">
    <source>
        <dbReference type="ARBA" id="ARBA00007665"/>
    </source>
</evidence>
<dbReference type="EMBL" id="JBGGTQ010000002">
    <property type="protein sequence ID" value="MEZ0491746.1"/>
    <property type="molecule type" value="Genomic_DNA"/>
</dbReference>
<dbReference type="InterPro" id="IPR036956">
    <property type="entry name" value="Impact_N_sf"/>
</dbReference>
<dbReference type="PANTHER" id="PTHR16301:SF20">
    <property type="entry name" value="IMPACT FAMILY MEMBER YIGZ"/>
    <property type="match status" value="1"/>
</dbReference>
<sequence>MSDPLPVPARAVRTELVVERSRFLTTLEPVASVADAEDVVARVRREFPDARHHCTAWVLGEDGQGQRSSDDGEPAGTAGAPMLAALRGAGVSDVAVVVTRWFGGVLLGTGGLVRAYGGSVSAALTGAGTVARRWVELVRVSAGLADGGRVEAELRRAFAVEDVQWAGDGWHAVVAVARGGADGLAAHLAAVSLTVTVEGLGPAVRPVPGVARRPAPD</sequence>
<dbReference type="InterPro" id="IPR001498">
    <property type="entry name" value="Impact_N"/>
</dbReference>
<evidence type="ECO:0000313" key="4">
    <source>
        <dbReference type="Proteomes" id="UP001566476"/>
    </source>
</evidence>
<accession>A0ABV4HZA5</accession>
<feature type="domain" description="Impact N-terminal" evidence="2">
    <location>
        <begin position="20"/>
        <end position="124"/>
    </location>
</feature>
<evidence type="ECO:0000259" key="2">
    <source>
        <dbReference type="Pfam" id="PF01205"/>
    </source>
</evidence>